<dbReference type="PROSITE" id="PS50995">
    <property type="entry name" value="HTH_MARR_2"/>
    <property type="match status" value="1"/>
</dbReference>
<gene>
    <name evidence="5" type="ORF">K4G66_14800</name>
</gene>
<sequence length="153" mass="17895">MDQSKSIFPFEEPEENAGFLLWQVTMRWQRRIKQGLDPLGLTHTQFVLMAALQWLLSAREDVYQVDVANYAQVDKMMTSKVFKTLIGKQLVRMRTSAEDKRAKQVMLTPKGREVLKQALSVVGRIDTEFFSSLEEQKEEFRQMMQLLMEDKMA</sequence>
<dbReference type="InterPro" id="IPR036388">
    <property type="entry name" value="WH-like_DNA-bd_sf"/>
</dbReference>
<keyword evidence="1" id="KW-0805">Transcription regulation</keyword>
<dbReference type="SMART" id="SM00347">
    <property type="entry name" value="HTH_MARR"/>
    <property type="match status" value="1"/>
</dbReference>
<evidence type="ECO:0000313" key="5">
    <source>
        <dbReference type="EMBL" id="WKN39960.1"/>
    </source>
</evidence>
<dbReference type="InterPro" id="IPR036390">
    <property type="entry name" value="WH_DNA-bd_sf"/>
</dbReference>
<evidence type="ECO:0000259" key="4">
    <source>
        <dbReference type="PROSITE" id="PS50995"/>
    </source>
</evidence>
<reference evidence="5" key="2">
    <citation type="journal article" date="2024" name="Antonie Van Leeuwenhoek">
        <title>Roseihalotalea indica gen. nov., sp. nov., a halophilic Bacteroidetes from mesopelagic Southwest Indian Ocean with higher carbohydrate metabolic potential.</title>
        <authorList>
            <person name="Chen B."/>
            <person name="Zhang M."/>
            <person name="Lin D."/>
            <person name="Ye J."/>
            <person name="Tang K."/>
        </authorList>
    </citation>
    <scope>NUCLEOTIDE SEQUENCE</scope>
    <source>
        <strain evidence="5">TK19036</strain>
    </source>
</reference>
<dbReference type="GO" id="GO:0003677">
    <property type="term" value="F:DNA binding"/>
    <property type="evidence" value="ECO:0007669"/>
    <property type="project" value="UniProtKB-KW"/>
</dbReference>
<accession>A0AA49JJT7</accession>
<dbReference type="InterPro" id="IPR000835">
    <property type="entry name" value="HTH_MarR-typ"/>
</dbReference>
<keyword evidence="2" id="KW-0238">DNA-binding</keyword>
<feature type="domain" description="HTH marR-type" evidence="4">
    <location>
        <begin position="14"/>
        <end position="152"/>
    </location>
</feature>
<dbReference type="Gene3D" id="1.10.10.10">
    <property type="entry name" value="Winged helix-like DNA-binding domain superfamily/Winged helix DNA-binding domain"/>
    <property type="match status" value="1"/>
</dbReference>
<dbReference type="GO" id="GO:0003700">
    <property type="term" value="F:DNA-binding transcription factor activity"/>
    <property type="evidence" value="ECO:0007669"/>
    <property type="project" value="InterPro"/>
</dbReference>
<evidence type="ECO:0000256" key="3">
    <source>
        <dbReference type="ARBA" id="ARBA00023163"/>
    </source>
</evidence>
<dbReference type="EMBL" id="CP120682">
    <property type="protein sequence ID" value="WKN39960.1"/>
    <property type="molecule type" value="Genomic_DNA"/>
</dbReference>
<dbReference type="PANTHER" id="PTHR33164:SF64">
    <property type="entry name" value="TRANSCRIPTIONAL REGULATOR SLYA"/>
    <property type="match status" value="1"/>
</dbReference>
<dbReference type="SUPFAM" id="SSF46785">
    <property type="entry name" value="Winged helix' DNA-binding domain"/>
    <property type="match status" value="1"/>
</dbReference>
<proteinExistence type="predicted"/>
<evidence type="ECO:0000256" key="2">
    <source>
        <dbReference type="ARBA" id="ARBA00023125"/>
    </source>
</evidence>
<dbReference type="AlphaFoldDB" id="A0AA49JJT7"/>
<reference evidence="5" key="1">
    <citation type="journal article" date="2023" name="Comput. Struct. Biotechnol. J.">
        <title>Discovery of a novel marine Bacteroidetes with a rich repertoire of carbohydrate-active enzymes.</title>
        <authorList>
            <person name="Chen B."/>
            <person name="Liu G."/>
            <person name="Chen Q."/>
            <person name="Wang H."/>
            <person name="Liu L."/>
            <person name="Tang K."/>
        </authorList>
    </citation>
    <scope>NUCLEOTIDE SEQUENCE</scope>
    <source>
        <strain evidence="5">TK19036</strain>
    </source>
</reference>
<name>A0AA49JJT7_9BACT</name>
<dbReference type="InterPro" id="IPR039422">
    <property type="entry name" value="MarR/SlyA-like"/>
</dbReference>
<dbReference type="GO" id="GO:0006950">
    <property type="term" value="P:response to stress"/>
    <property type="evidence" value="ECO:0007669"/>
    <property type="project" value="TreeGrafter"/>
</dbReference>
<dbReference type="Pfam" id="PF01047">
    <property type="entry name" value="MarR"/>
    <property type="match status" value="1"/>
</dbReference>
<dbReference type="PANTHER" id="PTHR33164">
    <property type="entry name" value="TRANSCRIPTIONAL REGULATOR, MARR FAMILY"/>
    <property type="match status" value="1"/>
</dbReference>
<organism evidence="5">
    <name type="scientific">Roseihalotalea indica</name>
    <dbReference type="NCBI Taxonomy" id="2867963"/>
    <lineage>
        <taxon>Bacteria</taxon>
        <taxon>Pseudomonadati</taxon>
        <taxon>Bacteroidota</taxon>
        <taxon>Cytophagia</taxon>
        <taxon>Cytophagales</taxon>
        <taxon>Catalimonadaceae</taxon>
        <taxon>Roseihalotalea</taxon>
    </lineage>
</organism>
<evidence type="ECO:0000256" key="1">
    <source>
        <dbReference type="ARBA" id="ARBA00023015"/>
    </source>
</evidence>
<keyword evidence="3" id="KW-0804">Transcription</keyword>
<protein>
    <submittedName>
        <fullName evidence="5">MarR family winged helix-turn-helix transcriptional regulator</fullName>
    </submittedName>
</protein>